<organism evidence="2">
    <name type="scientific">Arthroderma gypseum (strain ATCC MYA-4604 / CBS 118893)</name>
    <name type="common">Microsporum gypseum</name>
    <dbReference type="NCBI Taxonomy" id="535722"/>
    <lineage>
        <taxon>Eukaryota</taxon>
        <taxon>Fungi</taxon>
        <taxon>Dikarya</taxon>
        <taxon>Ascomycota</taxon>
        <taxon>Pezizomycotina</taxon>
        <taxon>Eurotiomycetes</taxon>
        <taxon>Eurotiomycetidae</taxon>
        <taxon>Onygenales</taxon>
        <taxon>Arthrodermataceae</taxon>
        <taxon>Nannizzia</taxon>
    </lineage>
</organism>
<accession>E5R2G8</accession>
<evidence type="ECO:0000313" key="1">
    <source>
        <dbReference type="EMBL" id="EFQ97844.1"/>
    </source>
</evidence>
<dbReference type="HOGENOM" id="CLU_1224489_0_0_1"/>
<reference evidence="2" key="1">
    <citation type="journal article" date="2012" name="MBio">
        <title>Comparative genome analysis of Trichophyton rubrum and related dermatophytes reveals candidate genes involved in infection.</title>
        <authorList>
            <person name="Martinez D.A."/>
            <person name="Oliver B.G."/>
            <person name="Graeser Y."/>
            <person name="Goldberg J.M."/>
            <person name="Li W."/>
            <person name="Martinez-Rossi N.M."/>
            <person name="Monod M."/>
            <person name="Shelest E."/>
            <person name="Barton R.C."/>
            <person name="Birch E."/>
            <person name="Brakhage A.A."/>
            <person name="Chen Z."/>
            <person name="Gurr S.J."/>
            <person name="Heiman D."/>
            <person name="Heitman J."/>
            <person name="Kosti I."/>
            <person name="Rossi A."/>
            <person name="Saif S."/>
            <person name="Samalova M."/>
            <person name="Saunders C.W."/>
            <person name="Shea T."/>
            <person name="Summerbell R.C."/>
            <person name="Xu J."/>
            <person name="Young S."/>
            <person name="Zeng Q."/>
            <person name="Birren B.W."/>
            <person name="Cuomo C.A."/>
            <person name="White T.C."/>
        </authorList>
    </citation>
    <scope>NUCLEOTIDE SEQUENCE [LARGE SCALE GENOMIC DNA]</scope>
    <source>
        <strain evidence="2">ATCC MYA-4604 / CBS 118893</strain>
    </source>
</reference>
<name>E5R2G8_ARTGP</name>
<gene>
    <name evidence="1" type="ORF">MGYG_00880</name>
</gene>
<dbReference type="VEuPathDB" id="FungiDB:MGYG_00880"/>
<dbReference type="InParanoid" id="E5R2G8"/>
<dbReference type="AlphaFoldDB" id="E5R2G8"/>
<keyword evidence="2" id="KW-1185">Reference proteome</keyword>
<dbReference type="eggNOG" id="ENOG502RQAF">
    <property type="taxonomic scope" value="Eukaryota"/>
</dbReference>
<dbReference type="GeneID" id="10032118"/>
<evidence type="ECO:0000313" key="2">
    <source>
        <dbReference type="Proteomes" id="UP000002669"/>
    </source>
</evidence>
<proteinExistence type="predicted"/>
<dbReference type="RefSeq" id="XP_003176796.1">
    <property type="nucleotide sequence ID" value="XM_003176748.1"/>
</dbReference>
<sequence length="226" mass="25089">MQQLRSTEYDYSVRCPEYSSIKERLAVTAQTGAGQHWFPFSFGCDDVGWTGFHLDRLVLIDMATKHGRQGVEEPAPECFPINMKKNCSLRSIHGRVIVTPYSVQCVSQDGGHAVCSVSRVDDSSYDYQGKAPEVRVPARGKCEPLAASYRCLIKGNELKYGQPRNLAGDGSLENGVGWRKTTRNDGVLTVLLHTSNARTSCVHEPTTPVRLEIFDRKDVVSLARLV</sequence>
<dbReference type="EMBL" id="DS989822">
    <property type="protein sequence ID" value="EFQ97844.1"/>
    <property type="molecule type" value="Genomic_DNA"/>
</dbReference>
<dbReference type="Proteomes" id="UP000002669">
    <property type="component" value="Unassembled WGS sequence"/>
</dbReference>
<protein>
    <submittedName>
        <fullName evidence="1">Uncharacterized protein</fullName>
    </submittedName>
</protein>